<evidence type="ECO:0000256" key="1">
    <source>
        <dbReference type="ARBA" id="ARBA00022491"/>
    </source>
</evidence>
<gene>
    <name evidence="6" type="ORF">J2Z70_004968</name>
</gene>
<keyword evidence="1" id="KW-0678">Repressor</keyword>
<accession>A0ABS4NXJ1</accession>
<dbReference type="Proteomes" id="UP000773462">
    <property type="component" value="Unassembled WGS sequence"/>
</dbReference>
<dbReference type="Pfam" id="PF00356">
    <property type="entry name" value="LacI"/>
    <property type="match status" value="1"/>
</dbReference>
<evidence type="ECO:0000256" key="3">
    <source>
        <dbReference type="ARBA" id="ARBA00023125"/>
    </source>
</evidence>
<evidence type="ECO:0000256" key="4">
    <source>
        <dbReference type="ARBA" id="ARBA00023163"/>
    </source>
</evidence>
<keyword evidence="2" id="KW-0805">Transcription regulation</keyword>
<name>A0ABS4NXJ1_9BACL</name>
<evidence type="ECO:0000313" key="6">
    <source>
        <dbReference type="EMBL" id="MBP2114784.1"/>
    </source>
</evidence>
<keyword evidence="3" id="KW-0238">DNA-binding</keyword>
<organism evidence="6 7">
    <name type="scientific">Paenibacillus silagei</name>
    <dbReference type="NCBI Taxonomy" id="1670801"/>
    <lineage>
        <taxon>Bacteria</taxon>
        <taxon>Bacillati</taxon>
        <taxon>Bacillota</taxon>
        <taxon>Bacilli</taxon>
        <taxon>Bacillales</taxon>
        <taxon>Paenibacillaceae</taxon>
        <taxon>Paenibacillus</taxon>
    </lineage>
</organism>
<protein>
    <submittedName>
        <fullName evidence="6">LacI family sucrose operon transcriptional repressor</fullName>
    </submittedName>
</protein>
<dbReference type="InterPro" id="IPR000843">
    <property type="entry name" value="HTH_LacI"/>
</dbReference>
<dbReference type="RefSeq" id="WP_036724067.1">
    <property type="nucleotide sequence ID" value="NZ_JAGGLV010000020.1"/>
</dbReference>
<dbReference type="InterPro" id="IPR010982">
    <property type="entry name" value="Lambda_DNA-bd_dom_sf"/>
</dbReference>
<feature type="domain" description="HTH lacI-type" evidence="5">
    <location>
        <begin position="2"/>
        <end position="56"/>
    </location>
</feature>
<sequence>MANLKDVAKQAGLSVNTVSRVLNNRGYISDKTKEKVYRVMKEMNYQPNEMARALFRKKSNMIGLIIPAISHPFFAELTAYLEYYADLKGYKLLLCNSNRNVSKEVDYIEMLKKNQVDAIIMGSAVLDVQHYLHLDLPIVSFDRVISEDIPVVTSDNLEGGRLAARLLTGQGCRHTVYIQRGIDGPQHHFMLAGLRRQGYEEELKRAGLAPLYLQLEVNEGSYTGGDTAIAAYLQEHPEIDGVFASSDVIAAEVIHACNLLGKEIPSAMRIVGYDDVQLASMISPRLSTVRQPIQEMSEAIMELAVRQIEGQAVAMVNTFPVTAVERGTT</sequence>
<dbReference type="SMART" id="SM00354">
    <property type="entry name" value="HTH_LACI"/>
    <property type="match status" value="1"/>
</dbReference>
<comment type="caution">
    <text evidence="6">The sequence shown here is derived from an EMBL/GenBank/DDBJ whole genome shotgun (WGS) entry which is preliminary data.</text>
</comment>
<dbReference type="Gene3D" id="3.40.50.2300">
    <property type="match status" value="2"/>
</dbReference>
<dbReference type="SUPFAM" id="SSF47413">
    <property type="entry name" value="lambda repressor-like DNA-binding domains"/>
    <property type="match status" value="1"/>
</dbReference>
<dbReference type="Pfam" id="PF13377">
    <property type="entry name" value="Peripla_BP_3"/>
    <property type="match status" value="1"/>
</dbReference>
<dbReference type="InterPro" id="IPR046335">
    <property type="entry name" value="LacI/GalR-like_sensor"/>
</dbReference>
<dbReference type="InterPro" id="IPR028082">
    <property type="entry name" value="Peripla_BP_I"/>
</dbReference>
<keyword evidence="4" id="KW-0804">Transcription</keyword>
<evidence type="ECO:0000256" key="2">
    <source>
        <dbReference type="ARBA" id="ARBA00023015"/>
    </source>
</evidence>
<dbReference type="PANTHER" id="PTHR30146:SF95">
    <property type="entry name" value="RIBOSE OPERON REPRESSOR"/>
    <property type="match status" value="1"/>
</dbReference>
<dbReference type="Gene3D" id="1.10.260.40">
    <property type="entry name" value="lambda repressor-like DNA-binding domains"/>
    <property type="match status" value="1"/>
</dbReference>
<evidence type="ECO:0000259" key="5">
    <source>
        <dbReference type="PROSITE" id="PS50932"/>
    </source>
</evidence>
<dbReference type="CDD" id="cd06291">
    <property type="entry name" value="PBP1_Qymf-like"/>
    <property type="match status" value="1"/>
</dbReference>
<dbReference type="PROSITE" id="PS50932">
    <property type="entry name" value="HTH_LACI_2"/>
    <property type="match status" value="1"/>
</dbReference>
<dbReference type="EMBL" id="JAGGLV010000020">
    <property type="protein sequence ID" value="MBP2114784.1"/>
    <property type="molecule type" value="Genomic_DNA"/>
</dbReference>
<evidence type="ECO:0000313" key="7">
    <source>
        <dbReference type="Proteomes" id="UP000773462"/>
    </source>
</evidence>
<reference evidence="6 7" key="1">
    <citation type="submission" date="2021-03" db="EMBL/GenBank/DDBJ databases">
        <title>Genomic Encyclopedia of Type Strains, Phase IV (KMG-IV): sequencing the most valuable type-strain genomes for metagenomic binning, comparative biology and taxonomic classification.</title>
        <authorList>
            <person name="Goeker M."/>
        </authorList>
    </citation>
    <scope>NUCLEOTIDE SEQUENCE [LARGE SCALE GENOMIC DNA]</scope>
    <source>
        <strain evidence="6 7">DSM 101953</strain>
    </source>
</reference>
<keyword evidence="7" id="KW-1185">Reference proteome</keyword>
<proteinExistence type="predicted"/>
<dbReference type="CDD" id="cd01392">
    <property type="entry name" value="HTH_LacI"/>
    <property type="match status" value="1"/>
</dbReference>
<dbReference type="SUPFAM" id="SSF53822">
    <property type="entry name" value="Periplasmic binding protein-like I"/>
    <property type="match status" value="1"/>
</dbReference>
<dbReference type="PANTHER" id="PTHR30146">
    <property type="entry name" value="LACI-RELATED TRANSCRIPTIONAL REPRESSOR"/>
    <property type="match status" value="1"/>
</dbReference>